<feature type="transmembrane region" description="Helical" evidence="1">
    <location>
        <begin position="172"/>
        <end position="190"/>
    </location>
</feature>
<evidence type="ECO:0008006" key="4">
    <source>
        <dbReference type="Google" id="ProtNLM"/>
    </source>
</evidence>
<organism evidence="2 3">
    <name type="scientific">Cellulomonas uda</name>
    <dbReference type="NCBI Taxonomy" id="1714"/>
    <lineage>
        <taxon>Bacteria</taxon>
        <taxon>Bacillati</taxon>
        <taxon>Actinomycetota</taxon>
        <taxon>Actinomycetes</taxon>
        <taxon>Micrococcales</taxon>
        <taxon>Cellulomonadaceae</taxon>
        <taxon>Cellulomonas</taxon>
    </lineage>
</organism>
<feature type="transmembrane region" description="Helical" evidence="1">
    <location>
        <begin position="302"/>
        <end position="321"/>
    </location>
</feature>
<keyword evidence="1" id="KW-1133">Transmembrane helix</keyword>
<feature type="transmembrane region" description="Helical" evidence="1">
    <location>
        <begin position="134"/>
        <end position="160"/>
    </location>
</feature>
<name>A0A4Y3KA67_CELUD</name>
<evidence type="ECO:0000313" key="3">
    <source>
        <dbReference type="Proteomes" id="UP000315842"/>
    </source>
</evidence>
<gene>
    <name evidence="2" type="ORF">CUD01_03020</name>
</gene>
<feature type="transmembrane region" description="Helical" evidence="1">
    <location>
        <begin position="369"/>
        <end position="393"/>
    </location>
</feature>
<feature type="transmembrane region" description="Helical" evidence="1">
    <location>
        <begin position="447"/>
        <end position="473"/>
    </location>
</feature>
<reference evidence="2 3" key="1">
    <citation type="submission" date="2019-06" db="EMBL/GenBank/DDBJ databases">
        <title>Whole genome shotgun sequence of Cellulomonas uda NBRC 3747.</title>
        <authorList>
            <person name="Hosoyama A."/>
            <person name="Uohara A."/>
            <person name="Ohji S."/>
            <person name="Ichikawa N."/>
        </authorList>
    </citation>
    <scope>NUCLEOTIDE SEQUENCE [LARGE SCALE GENOMIC DNA]</scope>
    <source>
        <strain evidence="2 3">NBRC 3747</strain>
    </source>
</reference>
<feature type="transmembrane region" description="Helical" evidence="1">
    <location>
        <begin position="327"/>
        <end position="349"/>
    </location>
</feature>
<feature type="transmembrane region" description="Helical" evidence="1">
    <location>
        <begin position="399"/>
        <end position="426"/>
    </location>
</feature>
<dbReference type="EMBL" id="BJLP01000003">
    <property type="protein sequence ID" value="GEA79858.1"/>
    <property type="molecule type" value="Genomic_DNA"/>
</dbReference>
<protein>
    <recommendedName>
        <fullName evidence="4">Transporter</fullName>
    </recommendedName>
</protein>
<keyword evidence="1" id="KW-0472">Membrane</keyword>
<dbReference type="Proteomes" id="UP000315842">
    <property type="component" value="Unassembled WGS sequence"/>
</dbReference>
<feature type="transmembrane region" description="Helical" evidence="1">
    <location>
        <begin position="479"/>
        <end position="500"/>
    </location>
</feature>
<sequence length="522" mass="53427">MVAHLVRLKLALVANGLRRSVWQVVGFAFAVLYGLGILAIVVAGMVAVGTQDVALQRTVTVLVGSALVIGWWFIPLLAFGVDATLDPERFATFAIPRRVLVVGLAVAALVGVPGVLSAVAALSTSLAWFRHPGALLVGVVAAVLGLAVAVVGGRAVVALAAPLVARRRARELTAVVTLLLVVSIGPTLGTLTNGREISRETFDDLVGVLAWTPFGAAWAAPADVAAGDPALAVARLAIAGVTLAIALRLWEGALARTLVQPVHAGSGGARPAGLGVLSRVPATPLGAVVGRCLVYWFRDPRYAMALAIVPFTPVILWVVGRGGNADLVLASGVLAAFVCGWGVSSDVSYDGSAFWMHVSAGVRGVVDRLGRVVASGIIAVPLVTTIVVVTAAVTDRLDAVPALLGAAAGVMLTSYGGASIVSALFVQPVQQPGENPFQTRQGASMATVLSQTAGWALVLVAASPPALLAWFAVSRSSAALGWATLALGVVLGAVWLTVGVRVGGRLLDRRAPVLLQRVIAFE</sequence>
<feature type="transmembrane region" description="Helical" evidence="1">
    <location>
        <begin position="232"/>
        <end position="250"/>
    </location>
</feature>
<keyword evidence="1" id="KW-0812">Transmembrane</keyword>
<proteinExistence type="predicted"/>
<feature type="transmembrane region" description="Helical" evidence="1">
    <location>
        <begin position="99"/>
        <end position="122"/>
    </location>
</feature>
<accession>A0A4Y3KA67</accession>
<comment type="caution">
    <text evidence="2">The sequence shown here is derived from an EMBL/GenBank/DDBJ whole genome shotgun (WGS) entry which is preliminary data.</text>
</comment>
<dbReference type="RefSeq" id="WP_141318119.1">
    <property type="nucleotide sequence ID" value="NZ_BJLP01000003.1"/>
</dbReference>
<feature type="transmembrane region" description="Helical" evidence="1">
    <location>
        <begin position="20"/>
        <end position="47"/>
    </location>
</feature>
<dbReference type="AlphaFoldDB" id="A0A4Y3KA67"/>
<evidence type="ECO:0000313" key="2">
    <source>
        <dbReference type="EMBL" id="GEA79858.1"/>
    </source>
</evidence>
<evidence type="ECO:0000256" key="1">
    <source>
        <dbReference type="SAM" id="Phobius"/>
    </source>
</evidence>
<feature type="transmembrane region" description="Helical" evidence="1">
    <location>
        <begin position="59"/>
        <end position="79"/>
    </location>
</feature>
<keyword evidence="3" id="KW-1185">Reference proteome</keyword>